<comment type="caution">
    <text evidence="11">The sequence shown here is derived from an EMBL/GenBank/DDBJ whole genome shotgun (WGS) entry which is preliminary data.</text>
</comment>
<dbReference type="GO" id="GO:0008080">
    <property type="term" value="F:N-acetyltransferase activity"/>
    <property type="evidence" value="ECO:0007669"/>
    <property type="project" value="InterPro"/>
</dbReference>
<gene>
    <name evidence="11" type="ORF">AB986_18490</name>
</gene>
<evidence type="ECO:0000256" key="2">
    <source>
        <dbReference type="ARBA" id="ARBA00022679"/>
    </source>
</evidence>
<protein>
    <recommendedName>
        <fullName evidence="9">Probable N-acetyltransferase 14</fullName>
    </recommendedName>
</protein>
<keyword evidence="12" id="KW-1185">Reference proteome</keyword>
<comment type="function">
    <text evidence="7">Probable acetyltransferase.</text>
</comment>
<dbReference type="CDD" id="cd04301">
    <property type="entry name" value="NAT_SF"/>
    <property type="match status" value="1"/>
</dbReference>
<dbReference type="EMBL" id="LELK01000009">
    <property type="protein sequence ID" value="KMM36123.1"/>
    <property type="molecule type" value="Genomic_DNA"/>
</dbReference>
<dbReference type="PANTHER" id="PTHR13947">
    <property type="entry name" value="GNAT FAMILY N-ACETYLTRANSFERASE"/>
    <property type="match status" value="1"/>
</dbReference>
<evidence type="ECO:0000259" key="10">
    <source>
        <dbReference type="PROSITE" id="PS51186"/>
    </source>
</evidence>
<proteinExistence type="inferred from homology"/>
<evidence type="ECO:0000313" key="12">
    <source>
        <dbReference type="Proteomes" id="UP000035996"/>
    </source>
</evidence>
<keyword evidence="4" id="KW-1133">Transmembrane helix</keyword>
<evidence type="ECO:0000256" key="3">
    <source>
        <dbReference type="ARBA" id="ARBA00022692"/>
    </source>
</evidence>
<dbReference type="Gene3D" id="3.40.630.30">
    <property type="match status" value="1"/>
</dbReference>
<evidence type="ECO:0000256" key="7">
    <source>
        <dbReference type="ARBA" id="ARBA00037582"/>
    </source>
</evidence>
<evidence type="ECO:0000256" key="6">
    <source>
        <dbReference type="ARBA" id="ARBA00023315"/>
    </source>
</evidence>
<dbReference type="SUPFAM" id="SSF55729">
    <property type="entry name" value="Acyl-CoA N-acyltransferases (Nat)"/>
    <property type="match status" value="1"/>
</dbReference>
<sequence>MIIEETENYPYELLLEADPSIHKIREYVQKGKCFIAVDQEVVGVYILVTHTSNKAEIMNIAVKEEERGRGLGKQLIQDALQRAKEMGVTSVEIGTGNSSIAQLALYQKCGFRICGIVQGFFDDYPEPIVEDGIRCRDMIRLSYQVS</sequence>
<keyword evidence="5" id="KW-0472">Membrane</keyword>
<dbReference type="RefSeq" id="WP_048313100.1">
    <property type="nucleotide sequence ID" value="NZ_CP119526.1"/>
</dbReference>
<dbReference type="InterPro" id="IPR000182">
    <property type="entry name" value="GNAT_dom"/>
</dbReference>
<organism evidence="11 12">
    <name type="scientific">Guptibacillus hwajinpoensis</name>
    <dbReference type="NCBI Taxonomy" id="208199"/>
    <lineage>
        <taxon>Bacteria</taxon>
        <taxon>Bacillati</taxon>
        <taxon>Bacillota</taxon>
        <taxon>Bacilli</taxon>
        <taxon>Bacillales</taxon>
        <taxon>Guptibacillaceae</taxon>
        <taxon>Guptibacillus</taxon>
    </lineage>
</organism>
<dbReference type="OrthoDB" id="162775at2"/>
<dbReference type="InterPro" id="IPR016181">
    <property type="entry name" value="Acyl_CoA_acyltransferase"/>
</dbReference>
<dbReference type="STRING" id="157733.AB986_18490"/>
<evidence type="ECO:0000256" key="5">
    <source>
        <dbReference type="ARBA" id="ARBA00023136"/>
    </source>
</evidence>
<evidence type="ECO:0000256" key="1">
    <source>
        <dbReference type="ARBA" id="ARBA00004370"/>
    </source>
</evidence>
<evidence type="ECO:0000313" key="11">
    <source>
        <dbReference type="EMBL" id="KMM36123.1"/>
    </source>
</evidence>
<comment type="similarity">
    <text evidence="8">Belongs to the camello family.</text>
</comment>
<dbReference type="Proteomes" id="UP000035996">
    <property type="component" value="Unassembled WGS sequence"/>
</dbReference>
<keyword evidence="2" id="KW-0808">Transferase</keyword>
<name>A0A0J6CSH9_9BACL</name>
<feature type="domain" description="N-acetyltransferase" evidence="10">
    <location>
        <begin position="1"/>
        <end position="136"/>
    </location>
</feature>
<dbReference type="AlphaFoldDB" id="A0A0J6CSH9"/>
<dbReference type="PATRIC" id="fig|157733.3.peg.1647"/>
<dbReference type="GO" id="GO:0016020">
    <property type="term" value="C:membrane"/>
    <property type="evidence" value="ECO:0007669"/>
    <property type="project" value="UniProtKB-SubCell"/>
</dbReference>
<evidence type="ECO:0000256" key="9">
    <source>
        <dbReference type="ARBA" id="ARBA00040241"/>
    </source>
</evidence>
<keyword evidence="3" id="KW-0812">Transmembrane</keyword>
<accession>A0A0J6CSH9</accession>
<evidence type="ECO:0000256" key="8">
    <source>
        <dbReference type="ARBA" id="ARBA00038470"/>
    </source>
</evidence>
<evidence type="ECO:0000256" key="4">
    <source>
        <dbReference type="ARBA" id="ARBA00022989"/>
    </source>
</evidence>
<dbReference type="Pfam" id="PF00583">
    <property type="entry name" value="Acetyltransf_1"/>
    <property type="match status" value="1"/>
</dbReference>
<dbReference type="PANTHER" id="PTHR13947:SF51">
    <property type="entry name" value="N-ACETYLTRANSFERASE 14-RELATED"/>
    <property type="match status" value="1"/>
</dbReference>
<dbReference type="PROSITE" id="PS51186">
    <property type="entry name" value="GNAT"/>
    <property type="match status" value="1"/>
</dbReference>
<reference evidence="11" key="1">
    <citation type="submission" date="2015-06" db="EMBL/GenBank/DDBJ databases">
        <authorList>
            <person name="Liu B."/>
            <person name="Wang J."/>
            <person name="Zhu Y."/>
            <person name="Liu G."/>
            <person name="Chen Q."/>
            <person name="Zheng C."/>
            <person name="Che J."/>
            <person name="Ge C."/>
            <person name="Shi H."/>
            <person name="Pan Z."/>
            <person name="Liu X."/>
        </authorList>
    </citation>
    <scope>NUCLEOTIDE SEQUENCE [LARGE SCALE GENOMIC DNA]</scope>
    <source>
        <strain evidence="11">DSM 16346</strain>
    </source>
</reference>
<keyword evidence="6" id="KW-0012">Acyltransferase</keyword>
<comment type="subcellular location">
    <subcellularLocation>
        <location evidence="1">Membrane</location>
    </subcellularLocation>
</comment>
<dbReference type="InterPro" id="IPR050769">
    <property type="entry name" value="NAT_camello-type"/>
</dbReference>